<dbReference type="GO" id="GO:0004984">
    <property type="term" value="F:olfactory receptor activity"/>
    <property type="evidence" value="ECO:0007669"/>
    <property type="project" value="InterPro"/>
</dbReference>
<keyword evidence="3 9" id="KW-0812">Transmembrane</keyword>
<dbReference type="GO" id="GO:0007165">
    <property type="term" value="P:signal transduction"/>
    <property type="evidence" value="ECO:0007669"/>
    <property type="project" value="UniProtKB-KW"/>
</dbReference>
<proteinExistence type="inferred from homology"/>
<comment type="similarity">
    <text evidence="9">Belongs to the insect chemoreceptor superfamily. Heteromeric odorant receptor channel (TC 1.A.69) family.</text>
</comment>
<keyword evidence="11" id="KW-1185">Reference proteome</keyword>
<keyword evidence="2 9" id="KW-0716">Sensory transduction</keyword>
<evidence type="ECO:0000256" key="6">
    <source>
        <dbReference type="ARBA" id="ARBA00023136"/>
    </source>
</evidence>
<evidence type="ECO:0000256" key="4">
    <source>
        <dbReference type="ARBA" id="ARBA00022725"/>
    </source>
</evidence>
<dbReference type="VEuPathDB" id="VectorBase:LLOJ010717"/>
<comment type="subcellular location">
    <subcellularLocation>
        <location evidence="9">Cell membrane</location>
        <topology evidence="9">Multi-pass membrane protein</topology>
    </subcellularLocation>
    <subcellularLocation>
        <location evidence="1">Membrane</location>
        <topology evidence="1">Multi-pass membrane protein</topology>
    </subcellularLocation>
</comment>
<evidence type="ECO:0000256" key="1">
    <source>
        <dbReference type="ARBA" id="ARBA00004141"/>
    </source>
</evidence>
<sequence>MEVTKITFDKTISFIDRLYFTVGFPPCEEGNPSSFFRYLVRNVWFFIAYVWIFTVALAQFLFIATRPFEANIWEYLVQEVTVGYCAVGLTKMLMLAKRRNALSTLLRYFRTIWPERVNTESRKDTVESYMQYNTLFAFWFSMLSVIMGLFWNLVPLAEMTFKLISWDIRVRQLPFNIWVPFDKFGPIYPYLYAYILYSAHIVVVYHIAFDSLFCISVSHLCMHYRLLQEDFKEAIKMKECGECDIERSEISLKMCITKHQSLAHIRDDIDRIFTDVIFMNFFISSINICCVGFLVATNPFYHAAKFFMLFLCYLIELFLFCWFGQELIDNSLLIANNAFECPWYCASNKFKNMLIYVIHRSQNPVLLNALKFWEISLKSFSKILSASWSYFALLNTALGELPYMRHEGGI</sequence>
<dbReference type="InterPro" id="IPR004117">
    <property type="entry name" value="7tm6_olfct_rcpt"/>
</dbReference>
<feature type="transmembrane region" description="Helical" evidence="9">
    <location>
        <begin position="43"/>
        <end position="63"/>
    </location>
</feature>
<evidence type="ECO:0000256" key="9">
    <source>
        <dbReference type="RuleBase" id="RU351113"/>
    </source>
</evidence>
<keyword evidence="5 9" id="KW-1133">Transmembrane helix</keyword>
<keyword evidence="8 9" id="KW-0807">Transducer</keyword>
<evidence type="ECO:0000313" key="11">
    <source>
        <dbReference type="Proteomes" id="UP000092461"/>
    </source>
</evidence>
<evidence type="ECO:0000313" key="10">
    <source>
        <dbReference type="EnsemblMetazoa" id="LLOJ010717-PA"/>
    </source>
</evidence>
<dbReference type="Proteomes" id="UP000092461">
    <property type="component" value="Unassembled WGS sequence"/>
</dbReference>
<dbReference type="PANTHER" id="PTHR21137">
    <property type="entry name" value="ODORANT RECEPTOR"/>
    <property type="match status" value="1"/>
</dbReference>
<comment type="caution">
    <text evidence="9">Lacks conserved residue(s) required for the propagation of feature annotation.</text>
</comment>
<dbReference type="EMBL" id="AJWK01012574">
    <property type="status" value="NOT_ANNOTATED_CDS"/>
    <property type="molecule type" value="Genomic_DNA"/>
</dbReference>
<dbReference type="PANTHER" id="PTHR21137:SF44">
    <property type="entry name" value="ODORANT RECEPTOR 13A-RELATED"/>
    <property type="match status" value="1"/>
</dbReference>
<keyword evidence="6 9" id="KW-0472">Membrane</keyword>
<feature type="transmembrane region" description="Helical" evidence="9">
    <location>
        <begin position="191"/>
        <end position="215"/>
    </location>
</feature>
<feature type="transmembrane region" description="Helical" evidence="9">
    <location>
        <begin position="132"/>
        <end position="154"/>
    </location>
</feature>
<evidence type="ECO:0000256" key="5">
    <source>
        <dbReference type="ARBA" id="ARBA00022989"/>
    </source>
</evidence>
<dbReference type="EnsemblMetazoa" id="LLOJ010717-RA">
    <property type="protein sequence ID" value="LLOJ010717-PA"/>
    <property type="gene ID" value="LLOJ010717"/>
</dbReference>
<evidence type="ECO:0000256" key="8">
    <source>
        <dbReference type="ARBA" id="ARBA00023224"/>
    </source>
</evidence>
<dbReference type="Pfam" id="PF02949">
    <property type="entry name" value="7tm_6"/>
    <property type="match status" value="1"/>
</dbReference>
<evidence type="ECO:0000256" key="7">
    <source>
        <dbReference type="ARBA" id="ARBA00023170"/>
    </source>
</evidence>
<dbReference type="VEuPathDB" id="VectorBase:LLONM1_003783"/>
<keyword evidence="4 9" id="KW-0552">Olfaction</keyword>
<dbReference type="GO" id="GO:0005886">
    <property type="term" value="C:plasma membrane"/>
    <property type="evidence" value="ECO:0007669"/>
    <property type="project" value="UniProtKB-SubCell"/>
</dbReference>
<feature type="transmembrane region" description="Helical" evidence="9">
    <location>
        <begin position="75"/>
        <end position="96"/>
    </location>
</feature>
<keyword evidence="7 9" id="KW-0675">Receptor</keyword>
<reference evidence="10" key="1">
    <citation type="submission" date="2020-05" db="UniProtKB">
        <authorList>
            <consortium name="EnsemblMetazoa"/>
        </authorList>
    </citation>
    <scope>IDENTIFICATION</scope>
    <source>
        <strain evidence="10">Jacobina</strain>
    </source>
</reference>
<organism evidence="10 11">
    <name type="scientific">Lutzomyia longipalpis</name>
    <name type="common">Sand fly</name>
    <dbReference type="NCBI Taxonomy" id="7200"/>
    <lineage>
        <taxon>Eukaryota</taxon>
        <taxon>Metazoa</taxon>
        <taxon>Ecdysozoa</taxon>
        <taxon>Arthropoda</taxon>
        <taxon>Hexapoda</taxon>
        <taxon>Insecta</taxon>
        <taxon>Pterygota</taxon>
        <taxon>Neoptera</taxon>
        <taxon>Endopterygota</taxon>
        <taxon>Diptera</taxon>
        <taxon>Nematocera</taxon>
        <taxon>Psychodoidea</taxon>
        <taxon>Psychodidae</taxon>
        <taxon>Lutzomyia</taxon>
        <taxon>Lutzomyia</taxon>
    </lineage>
</organism>
<name>A0A240SXS2_LUTLO</name>
<dbReference type="GO" id="GO:0005549">
    <property type="term" value="F:odorant binding"/>
    <property type="evidence" value="ECO:0007669"/>
    <property type="project" value="InterPro"/>
</dbReference>
<accession>A0A240SXS2</accession>
<evidence type="ECO:0000256" key="3">
    <source>
        <dbReference type="ARBA" id="ARBA00022692"/>
    </source>
</evidence>
<feature type="transmembrane region" description="Helical" evidence="9">
    <location>
        <begin position="303"/>
        <end position="323"/>
    </location>
</feature>
<protein>
    <recommendedName>
        <fullName evidence="9">Odorant receptor</fullName>
    </recommendedName>
</protein>
<feature type="transmembrane region" description="Helical" evidence="9">
    <location>
        <begin position="276"/>
        <end position="297"/>
    </location>
</feature>
<evidence type="ECO:0000256" key="2">
    <source>
        <dbReference type="ARBA" id="ARBA00022606"/>
    </source>
</evidence>
<dbReference type="AlphaFoldDB" id="A0A240SXS2"/>